<evidence type="ECO:0000313" key="1">
    <source>
        <dbReference type="EMBL" id="MBD8505793.1"/>
    </source>
</evidence>
<reference evidence="1" key="1">
    <citation type="submission" date="2020-09" db="EMBL/GenBank/DDBJ databases">
        <title>Hoyosella lacisalsi sp. nov., a halotolerant actinobacterium isolated from soil of Lake Gudzhirganskoe.</title>
        <authorList>
            <person name="Yang Q."/>
            <person name="Guo P.Y."/>
            <person name="Liu S.W."/>
            <person name="Li F.N."/>
            <person name="Sun C.H."/>
        </authorList>
    </citation>
    <scope>NUCLEOTIDE SEQUENCE</scope>
    <source>
        <strain evidence="1">G463</strain>
    </source>
</reference>
<proteinExistence type="predicted"/>
<dbReference type="EMBL" id="JACYWE010000002">
    <property type="protein sequence ID" value="MBD8505793.1"/>
    <property type="molecule type" value="Genomic_DNA"/>
</dbReference>
<dbReference type="RefSeq" id="WP_192038253.1">
    <property type="nucleotide sequence ID" value="NZ_JACYWE010000002.1"/>
</dbReference>
<accession>A0A927JAN6</accession>
<dbReference type="AlphaFoldDB" id="A0A927JAN6"/>
<evidence type="ECO:0000313" key="2">
    <source>
        <dbReference type="Proteomes" id="UP000642993"/>
    </source>
</evidence>
<name>A0A927JAN6_9ACTN</name>
<dbReference type="Proteomes" id="UP000642993">
    <property type="component" value="Unassembled WGS sequence"/>
</dbReference>
<protein>
    <submittedName>
        <fullName evidence="1">Uncharacterized protein</fullName>
    </submittedName>
</protein>
<keyword evidence="2" id="KW-1185">Reference proteome</keyword>
<sequence>MNHPPPRPPPVCGSKVRYQTRADALRTIESLTNADEYDAYFCHRCRGHHLSSIHDT</sequence>
<gene>
    <name evidence="1" type="ORF">HT102_04750</name>
</gene>
<organism evidence="1 2">
    <name type="scientific">Lolliginicoccus lacisalsi</name>
    <dbReference type="NCBI Taxonomy" id="2742202"/>
    <lineage>
        <taxon>Bacteria</taxon>
        <taxon>Bacillati</taxon>
        <taxon>Actinomycetota</taxon>
        <taxon>Actinomycetes</taxon>
        <taxon>Mycobacteriales</taxon>
        <taxon>Hoyosellaceae</taxon>
        <taxon>Lolliginicoccus</taxon>
    </lineage>
</organism>
<comment type="caution">
    <text evidence="1">The sequence shown here is derived from an EMBL/GenBank/DDBJ whole genome shotgun (WGS) entry which is preliminary data.</text>
</comment>